<dbReference type="AlphaFoldDB" id="A0A4Y8UJC1"/>
<dbReference type="GO" id="GO:0015562">
    <property type="term" value="F:efflux transmembrane transporter activity"/>
    <property type="evidence" value="ECO:0007669"/>
    <property type="project" value="TreeGrafter"/>
</dbReference>
<accession>A0A4Y8UJC1</accession>
<reference evidence="4 5" key="1">
    <citation type="submission" date="2019-03" db="EMBL/GenBank/DDBJ databases">
        <title>Draft genome of Gammaproteobacteria bacterium LSUCC0057, a member of the SAR92 clade.</title>
        <authorList>
            <person name="Lanclos V.C."/>
            <person name="Doiron C."/>
            <person name="Henson M.W."/>
            <person name="Thrash J.C."/>
        </authorList>
    </citation>
    <scope>NUCLEOTIDE SEQUENCE [LARGE SCALE GENOMIC DNA]</scope>
    <source>
        <strain evidence="4 5">LSUCC0057</strain>
    </source>
</reference>
<feature type="coiled-coil region" evidence="2">
    <location>
        <begin position="94"/>
        <end position="161"/>
    </location>
</feature>
<name>A0A4Y8UJC1_9GAMM</name>
<dbReference type="GO" id="GO:1990281">
    <property type="term" value="C:efflux pump complex"/>
    <property type="evidence" value="ECO:0007669"/>
    <property type="project" value="TreeGrafter"/>
</dbReference>
<sequence length="365" mass="39025">MFQNLLTTTPTLQRLAGCALAVLLAAAPVVISAAPLAAVQTAEVEQRAVAPAYLALGSVVSRYDAKIAAQTAGRVLWSAELGAARQQGEPLLQLDAADLELQRQLDEAELARLQAQRDYLDKQVTRLAQLRQRDSSSQMELDRLEAERSALQQQTVAAQVRLAQTDLALQRCEVVAPFAGVVAERLVQTGEYVSAGQAVARLVSTAQLEGSVLAPVATLRYSELGSTVAVRGDDAEQLAPISRIVPVADRVSRLVEVRVALDQAHWVVGQPLRIALAIGAPQQALTVPRDALVLREGESYVMAVDGQQQVVKVPLQLGFGEQHFVAVEPVGAAQLQPGDRVVVRGAERLRPGQQVKVLARPLAAP</sequence>
<dbReference type="Gene3D" id="1.10.287.470">
    <property type="entry name" value="Helix hairpin bin"/>
    <property type="match status" value="1"/>
</dbReference>
<feature type="signal peptide" evidence="3">
    <location>
        <begin position="1"/>
        <end position="33"/>
    </location>
</feature>
<comment type="caution">
    <text evidence="4">The sequence shown here is derived from an EMBL/GenBank/DDBJ whole genome shotgun (WGS) entry which is preliminary data.</text>
</comment>
<dbReference type="NCBIfam" id="TIGR01730">
    <property type="entry name" value="RND_mfp"/>
    <property type="match status" value="1"/>
</dbReference>
<evidence type="ECO:0000256" key="2">
    <source>
        <dbReference type="SAM" id="Coils"/>
    </source>
</evidence>
<proteinExistence type="inferred from homology"/>
<protein>
    <submittedName>
        <fullName evidence="4">Efflux RND transporter periplasmic adaptor subunit</fullName>
    </submittedName>
</protein>
<dbReference type="Gene3D" id="2.40.50.100">
    <property type="match status" value="1"/>
</dbReference>
<dbReference type="Gene3D" id="2.40.30.170">
    <property type="match status" value="1"/>
</dbReference>
<comment type="similarity">
    <text evidence="1">Belongs to the membrane fusion protein (MFP) (TC 8.A.1) family.</text>
</comment>
<dbReference type="SUPFAM" id="SSF111369">
    <property type="entry name" value="HlyD-like secretion proteins"/>
    <property type="match status" value="1"/>
</dbReference>
<dbReference type="PANTHER" id="PTHR30469">
    <property type="entry name" value="MULTIDRUG RESISTANCE PROTEIN MDTA"/>
    <property type="match status" value="1"/>
</dbReference>
<feature type="chain" id="PRO_5021332726" evidence="3">
    <location>
        <begin position="34"/>
        <end position="365"/>
    </location>
</feature>
<dbReference type="EMBL" id="SPIA01000001">
    <property type="protein sequence ID" value="TFH68538.1"/>
    <property type="molecule type" value="Genomic_DNA"/>
</dbReference>
<gene>
    <name evidence="4" type="ORF">E3W66_00840</name>
</gene>
<evidence type="ECO:0000256" key="1">
    <source>
        <dbReference type="ARBA" id="ARBA00009477"/>
    </source>
</evidence>
<keyword evidence="3" id="KW-0732">Signal</keyword>
<organism evidence="4 5">
    <name type="scientific">Gammaproteobacteria bacterium LSUCC0057</name>
    <dbReference type="NCBI Taxonomy" id="2559237"/>
    <lineage>
        <taxon>Bacteria</taxon>
        <taxon>Pseudomonadati</taxon>
        <taxon>Pseudomonadota</taxon>
        <taxon>Gammaproteobacteria</taxon>
        <taxon>Cellvibrionales</taxon>
        <taxon>Porticoccaceae</taxon>
        <taxon>SAR92 clade</taxon>
    </lineage>
</organism>
<keyword evidence="2" id="KW-0175">Coiled coil</keyword>
<dbReference type="OrthoDB" id="9806939at2"/>
<dbReference type="Gene3D" id="2.40.420.20">
    <property type="match status" value="1"/>
</dbReference>
<keyword evidence="5" id="KW-1185">Reference proteome</keyword>
<evidence type="ECO:0000256" key="3">
    <source>
        <dbReference type="SAM" id="SignalP"/>
    </source>
</evidence>
<evidence type="ECO:0000313" key="5">
    <source>
        <dbReference type="Proteomes" id="UP000298133"/>
    </source>
</evidence>
<dbReference type="InterPro" id="IPR006143">
    <property type="entry name" value="RND_pump_MFP"/>
</dbReference>
<dbReference type="Proteomes" id="UP000298133">
    <property type="component" value="Unassembled WGS sequence"/>
</dbReference>
<dbReference type="PANTHER" id="PTHR30469:SF38">
    <property type="entry name" value="HLYD FAMILY SECRETION PROTEIN"/>
    <property type="match status" value="1"/>
</dbReference>
<evidence type="ECO:0000313" key="4">
    <source>
        <dbReference type="EMBL" id="TFH68538.1"/>
    </source>
</evidence>